<name>A0A7Y0MSV7_VIBAL</name>
<dbReference type="Gene3D" id="1.10.10.10">
    <property type="entry name" value="Winged helix-like DNA-binding domain superfamily/Winged helix DNA-binding domain"/>
    <property type="match status" value="1"/>
</dbReference>
<dbReference type="EMBL" id="JABCMA010000002">
    <property type="protein sequence ID" value="NMR72602.1"/>
    <property type="molecule type" value="Genomic_DNA"/>
</dbReference>
<accession>A0A7Y0MSV7</accession>
<evidence type="ECO:0008006" key="3">
    <source>
        <dbReference type="Google" id="ProtNLM"/>
    </source>
</evidence>
<reference evidence="1 2" key="1">
    <citation type="submission" date="2020-04" db="EMBL/GenBank/DDBJ databases">
        <title>Whole-genome sequencing of Vibrio spp. from China reveals different genetic environments of blaCTX-M-14 among diverse lineages.</title>
        <authorList>
            <person name="Zheng Z."/>
            <person name="Ye L."/>
            <person name="Chen S."/>
        </authorList>
    </citation>
    <scope>NUCLEOTIDE SEQUENCE [LARGE SCALE GENOMIC DNA]</scope>
    <source>
        <strain evidence="1 2">Vb1636</strain>
    </source>
</reference>
<gene>
    <name evidence="1" type="ORF">HKB35_03090</name>
</gene>
<evidence type="ECO:0000313" key="2">
    <source>
        <dbReference type="Proteomes" id="UP000565155"/>
    </source>
</evidence>
<sequence>MTIPNKYWDYVDNITGMKGSEKFVLNFLCRKANSNKNYSSWYSVSEMARMCCLSKMSIKNATKTLSIMGLITKQRRKDTSSVYILNLERIEQLGKDSISLDKKEEGESLSLENTQYITDGENICPSQRQLLSEGGTNTIYKNVNENVIENAIYTGVCKQVTHSKKLSEEVNSFWQVIHDHVRESYKEKNLPQKPSFKDVEAIEWALDEMLSHKASNNECRMLCSFVDEELGMPQSVFNPIVRLRDAYQAHEWPEQRFIEQFEEFRMAG</sequence>
<dbReference type="AlphaFoldDB" id="A0A7Y0MSV7"/>
<proteinExistence type="predicted"/>
<dbReference type="Proteomes" id="UP000565155">
    <property type="component" value="Unassembled WGS sequence"/>
</dbReference>
<organism evidence="1 2">
    <name type="scientific">Vibrio alginolyticus</name>
    <dbReference type="NCBI Taxonomy" id="663"/>
    <lineage>
        <taxon>Bacteria</taxon>
        <taxon>Pseudomonadati</taxon>
        <taxon>Pseudomonadota</taxon>
        <taxon>Gammaproteobacteria</taxon>
        <taxon>Vibrionales</taxon>
        <taxon>Vibrionaceae</taxon>
        <taxon>Vibrio</taxon>
    </lineage>
</organism>
<dbReference type="InterPro" id="IPR036388">
    <property type="entry name" value="WH-like_DNA-bd_sf"/>
</dbReference>
<protein>
    <recommendedName>
        <fullName evidence="3">Helix-turn-helix domain-containing protein</fullName>
    </recommendedName>
</protein>
<dbReference type="RefSeq" id="WP_169628378.1">
    <property type="nucleotide sequence ID" value="NZ_JABCMA010000002.1"/>
</dbReference>
<evidence type="ECO:0000313" key="1">
    <source>
        <dbReference type="EMBL" id="NMR72602.1"/>
    </source>
</evidence>
<comment type="caution">
    <text evidence="1">The sequence shown here is derived from an EMBL/GenBank/DDBJ whole genome shotgun (WGS) entry which is preliminary data.</text>
</comment>